<evidence type="ECO:0000256" key="2">
    <source>
        <dbReference type="ARBA" id="ARBA00022692"/>
    </source>
</evidence>
<dbReference type="CDD" id="cd03127">
    <property type="entry name" value="tetraspanin_LEL"/>
    <property type="match status" value="1"/>
</dbReference>
<dbReference type="InterPro" id="IPR008952">
    <property type="entry name" value="Tetraspanin_EC2_sf"/>
</dbReference>
<protein>
    <submittedName>
        <fullName evidence="6">Kog3882 like protein</fullName>
    </submittedName>
</protein>
<dbReference type="SUPFAM" id="SSF48652">
    <property type="entry name" value="Tetraspanin"/>
    <property type="match status" value="1"/>
</dbReference>
<dbReference type="GO" id="GO:0005886">
    <property type="term" value="C:plasma membrane"/>
    <property type="evidence" value="ECO:0007669"/>
    <property type="project" value="TreeGrafter"/>
</dbReference>
<evidence type="ECO:0000256" key="1">
    <source>
        <dbReference type="ARBA" id="ARBA00004141"/>
    </source>
</evidence>
<feature type="transmembrane region" description="Helical" evidence="5">
    <location>
        <begin position="132"/>
        <end position="155"/>
    </location>
</feature>
<dbReference type="AlphaFoldDB" id="A0A147B7D9"/>
<keyword evidence="2 5" id="KW-0812">Transmembrane</keyword>
<dbReference type="EMBL" id="GEIB01001696">
    <property type="protein sequence ID" value="JAR86647.1"/>
    <property type="molecule type" value="Transcribed_RNA"/>
</dbReference>
<dbReference type="PANTHER" id="PTHR19282:SF534">
    <property type="entry name" value="TETRASPANIN FAMILY-RELATED"/>
    <property type="match status" value="1"/>
</dbReference>
<organism evidence="6">
    <name type="scientific">Alectorobius mimon</name>
    <dbReference type="NCBI Taxonomy" id="360319"/>
    <lineage>
        <taxon>Eukaryota</taxon>
        <taxon>Metazoa</taxon>
        <taxon>Ecdysozoa</taxon>
        <taxon>Arthropoda</taxon>
        <taxon>Chelicerata</taxon>
        <taxon>Arachnida</taxon>
        <taxon>Acari</taxon>
        <taxon>Parasitiformes</taxon>
        <taxon>Ixodida</taxon>
        <taxon>Ixodoidea</taxon>
        <taxon>Argasidae</taxon>
        <taxon>Ornithodorinae</taxon>
        <taxon>Alectorobius</taxon>
    </lineage>
</organism>
<evidence type="ECO:0000256" key="4">
    <source>
        <dbReference type="ARBA" id="ARBA00023136"/>
    </source>
</evidence>
<dbReference type="InterPro" id="IPR018499">
    <property type="entry name" value="Tetraspanin/Peripherin"/>
</dbReference>
<proteinExistence type="predicted"/>
<accession>A0A147B7D9</accession>
<reference evidence="6" key="1">
    <citation type="submission" date="2016-03" db="EMBL/GenBank/DDBJ databases">
        <title>Gut transcriptome analysis on engorged females of Ornithodoros mimon (Acari: Argasidae) and phylogenetic inferences of soft ticks.</title>
        <authorList>
            <person name="Landulfo G.A."/>
            <person name="Giovanni D."/>
            <person name="Carvalho E."/>
            <person name="Junqueira-de-Azevedo I."/>
            <person name="Patane J."/>
            <person name="Mendoca R."/>
            <person name="Barros-Battesti D."/>
        </authorList>
    </citation>
    <scope>NUCLEOTIDE SEQUENCE</scope>
    <source>
        <strain evidence="6">Females</strain>
        <tissue evidence="6">Gut</tissue>
    </source>
</reference>
<feature type="non-terminal residue" evidence="6">
    <location>
        <position position="1"/>
    </location>
</feature>
<evidence type="ECO:0000256" key="5">
    <source>
        <dbReference type="SAM" id="Phobius"/>
    </source>
</evidence>
<comment type="subcellular location">
    <subcellularLocation>
        <location evidence="1">Membrane</location>
        <topology evidence="1">Multi-pass membrane protein</topology>
    </subcellularLocation>
</comment>
<keyword evidence="4 5" id="KW-0472">Membrane</keyword>
<dbReference type="PANTHER" id="PTHR19282">
    <property type="entry name" value="TETRASPANIN"/>
    <property type="match status" value="1"/>
</dbReference>
<dbReference type="Pfam" id="PF00335">
    <property type="entry name" value="Tetraspanin"/>
    <property type="match status" value="1"/>
</dbReference>
<dbReference type="PRINTS" id="PR00259">
    <property type="entry name" value="TMFOUR"/>
</dbReference>
<dbReference type="Gene3D" id="1.10.1450.10">
    <property type="entry name" value="Tetraspanin"/>
    <property type="match status" value="1"/>
</dbReference>
<sequence>ILFGLCGCCGACFAVGWLLILFVLIMAVLVVVEVTVMGLVWKYASGTQLEDTLTSTLLKLIEARKSGLPNFLHDIQLNLKCCGAKGPDDYPKNGLSIPQSCYNDVDKYAPRVHGTGCGKAITVFLNEQSLKVGLVALGVVLAQTLAISFALVLYCKL</sequence>
<keyword evidence="3 5" id="KW-1133">Transmembrane helix</keyword>
<evidence type="ECO:0000313" key="6">
    <source>
        <dbReference type="EMBL" id="JAR86647.1"/>
    </source>
</evidence>
<evidence type="ECO:0000256" key="3">
    <source>
        <dbReference type="ARBA" id="ARBA00022989"/>
    </source>
</evidence>
<feature type="transmembrane region" description="Helical" evidence="5">
    <location>
        <begin position="12"/>
        <end position="41"/>
    </location>
</feature>
<name>A0A147B7D9_9ACAR</name>